<keyword evidence="1" id="KW-0472">Membrane</keyword>
<dbReference type="Pfam" id="PF00024">
    <property type="entry name" value="PAN_1"/>
    <property type="match status" value="1"/>
</dbReference>
<feature type="domain" description="Apple" evidence="3">
    <location>
        <begin position="27"/>
        <end position="103"/>
    </location>
</feature>
<dbReference type="SUPFAM" id="SSF57414">
    <property type="entry name" value="Hairpin loop containing domain-like"/>
    <property type="match status" value="1"/>
</dbReference>
<keyword evidence="2" id="KW-0732">Signal</keyword>
<feature type="transmembrane region" description="Helical" evidence="1">
    <location>
        <begin position="246"/>
        <end position="263"/>
    </location>
</feature>
<evidence type="ECO:0000259" key="3">
    <source>
        <dbReference type="PROSITE" id="PS50948"/>
    </source>
</evidence>
<reference evidence="5" key="1">
    <citation type="submission" date="2020-12" db="UniProtKB">
        <authorList>
            <consortium name="WormBaseParasite"/>
        </authorList>
    </citation>
    <scope>IDENTIFICATION</scope>
    <source>
        <strain evidence="5">MHco3</strain>
    </source>
</reference>
<dbReference type="PROSITE" id="PS50948">
    <property type="entry name" value="PAN"/>
    <property type="match status" value="1"/>
</dbReference>
<organism evidence="4 5">
    <name type="scientific">Haemonchus contortus</name>
    <name type="common">Barber pole worm</name>
    <dbReference type="NCBI Taxonomy" id="6289"/>
    <lineage>
        <taxon>Eukaryota</taxon>
        <taxon>Metazoa</taxon>
        <taxon>Ecdysozoa</taxon>
        <taxon>Nematoda</taxon>
        <taxon>Chromadorea</taxon>
        <taxon>Rhabditida</taxon>
        <taxon>Rhabditina</taxon>
        <taxon>Rhabditomorpha</taxon>
        <taxon>Strongyloidea</taxon>
        <taxon>Trichostrongylidae</taxon>
        <taxon>Haemonchus</taxon>
    </lineage>
</organism>
<dbReference type="InterPro" id="IPR003609">
    <property type="entry name" value="Pan_app"/>
</dbReference>
<dbReference type="Proteomes" id="UP000025227">
    <property type="component" value="Unplaced"/>
</dbReference>
<keyword evidence="4" id="KW-1185">Reference proteome</keyword>
<evidence type="ECO:0000313" key="4">
    <source>
        <dbReference type="Proteomes" id="UP000025227"/>
    </source>
</evidence>
<sequence>MFSAITLLLLAFTCDYIYGNYLDINECFVELPNFQLTVDSMAVESVEFKDDCLRACLRSFLRGKPCAGAEHRPKDNACVLSEKTGERRLNNEPKTGSYFENVCARPQEGGRLEARLTGYRGGEGILEMAQRKGQNPKLLAIMTGLQENRNFHLIYAPDVELTSCYKAGLLKDHKGKKLITIDSDSRGMAIQPWTEVDFHILDDAVIDKVILVVEAGTSNVVDCGKLQIHGNVSDWQRAMNGSPSTLRVTVTYFVALLVALLIFA</sequence>
<evidence type="ECO:0000313" key="5">
    <source>
        <dbReference type="WBParaSite" id="HCON_00089910-00002"/>
    </source>
</evidence>
<protein>
    <submittedName>
        <fullName evidence="5">Apple domain-containing protein</fullName>
    </submittedName>
</protein>
<dbReference type="OrthoDB" id="5849052at2759"/>
<feature type="chain" id="PRO_5029606206" evidence="2">
    <location>
        <begin position="20"/>
        <end position="264"/>
    </location>
</feature>
<evidence type="ECO:0000256" key="2">
    <source>
        <dbReference type="SAM" id="SignalP"/>
    </source>
</evidence>
<evidence type="ECO:0000256" key="1">
    <source>
        <dbReference type="SAM" id="Phobius"/>
    </source>
</evidence>
<dbReference type="WBParaSite" id="HCON_00089910-00002">
    <property type="protein sequence ID" value="HCON_00089910-00002"/>
    <property type="gene ID" value="HCON_00089910"/>
</dbReference>
<proteinExistence type="predicted"/>
<dbReference type="AlphaFoldDB" id="A0A7I4YGC0"/>
<name>A0A7I4YGC0_HAECO</name>
<keyword evidence="1" id="KW-1133">Transmembrane helix</keyword>
<accession>A0A7I4YGC0</accession>
<feature type="signal peptide" evidence="2">
    <location>
        <begin position="1"/>
        <end position="19"/>
    </location>
</feature>
<keyword evidence="1" id="KW-0812">Transmembrane</keyword>